<dbReference type="GO" id="GO:0005634">
    <property type="term" value="C:nucleus"/>
    <property type="evidence" value="ECO:0007669"/>
    <property type="project" value="TreeGrafter"/>
</dbReference>
<dbReference type="AlphaFoldDB" id="V4CJA6"/>
<dbReference type="STRING" id="225164.V4CJA6"/>
<dbReference type="InterPro" id="IPR028171">
    <property type="entry name" value="Codanin-1_C"/>
</dbReference>
<evidence type="ECO:0000259" key="1">
    <source>
        <dbReference type="Pfam" id="PF15296"/>
    </source>
</evidence>
<evidence type="ECO:0000313" key="2">
    <source>
        <dbReference type="EMBL" id="ESP02295.1"/>
    </source>
</evidence>
<dbReference type="GO" id="GO:0006325">
    <property type="term" value="P:chromatin organization"/>
    <property type="evidence" value="ECO:0007669"/>
    <property type="project" value="TreeGrafter"/>
</dbReference>
<gene>
    <name evidence="2" type="ORF">LOTGIDRAFT_238026</name>
</gene>
<keyword evidence="3" id="KW-1185">Reference proteome</keyword>
<protein>
    <recommendedName>
        <fullName evidence="1">Codanin-1 C-terminal domain-containing protein</fullName>
    </recommendedName>
</protein>
<dbReference type="OMA" id="DHERITF"/>
<accession>V4CJA6</accession>
<dbReference type="RefSeq" id="XP_009047003.1">
    <property type="nucleotide sequence ID" value="XM_009048755.1"/>
</dbReference>
<dbReference type="CTD" id="20250635"/>
<proteinExistence type="predicted"/>
<dbReference type="PANTHER" id="PTHR28678">
    <property type="entry name" value="CODANIN-1"/>
    <property type="match status" value="1"/>
</dbReference>
<reference evidence="2 3" key="1">
    <citation type="journal article" date="2013" name="Nature">
        <title>Insights into bilaterian evolution from three spiralian genomes.</title>
        <authorList>
            <person name="Simakov O."/>
            <person name="Marletaz F."/>
            <person name="Cho S.J."/>
            <person name="Edsinger-Gonzales E."/>
            <person name="Havlak P."/>
            <person name="Hellsten U."/>
            <person name="Kuo D.H."/>
            <person name="Larsson T."/>
            <person name="Lv J."/>
            <person name="Arendt D."/>
            <person name="Savage R."/>
            <person name="Osoegawa K."/>
            <person name="de Jong P."/>
            <person name="Grimwood J."/>
            <person name="Chapman J.A."/>
            <person name="Shapiro H."/>
            <person name="Aerts A."/>
            <person name="Otillar R.P."/>
            <person name="Terry A.Y."/>
            <person name="Boore J.L."/>
            <person name="Grigoriev I.V."/>
            <person name="Lindberg D.R."/>
            <person name="Seaver E.C."/>
            <person name="Weisblat D.A."/>
            <person name="Putnam N.H."/>
            <person name="Rokhsar D.S."/>
        </authorList>
    </citation>
    <scope>NUCLEOTIDE SEQUENCE [LARGE SCALE GENOMIC DNA]</scope>
</reference>
<dbReference type="HOGENOM" id="CLU_410095_0_0_1"/>
<dbReference type="EMBL" id="KB200294">
    <property type="protein sequence ID" value="ESP02295.1"/>
    <property type="molecule type" value="Genomic_DNA"/>
</dbReference>
<dbReference type="Pfam" id="PF15296">
    <property type="entry name" value="Codanin-1_C"/>
    <property type="match status" value="1"/>
</dbReference>
<dbReference type="PANTHER" id="PTHR28678:SF1">
    <property type="entry name" value="CODANIN-1"/>
    <property type="match status" value="1"/>
</dbReference>
<sequence length="670" mass="76923">MAKDQFELFASCLLTLRLLGKFLGFLTFSPYHSVHGLPDDIQTNYIELRNNQPNPIDILELMVVSINTERLNITIPWIIEYLSMMDRIAPVLNYYHRVLYLLQYIHRLSWKSVKKDKYNYGCLMLVSMLGWLFESPIMPQGIFKMEEKDELQNIIAIDSTNCSLKPVDNLDLVSQELLYTVCPYLGEIRTLLLEFAVGANSKSTIRKITPVSADDLPEPETDRNLQTQLEENFFHNHPASMKRTVEFVSERTASNFIKHFRATDLPWSISEAKSRVNSLLQTLNSTVVSPTNKIKDQNHQLEYKKIAQNLCEEVKRKVSNTKREYCSSRVNSALKLLLPDEQSSAVTNMAASICCRLAEERIKSWITNHISTAMYLKEVNTEADKVFKKSLLEQSSNKQINIGNRLDLPVALLNTTTEASSSLTNVTTKSILSQAVLIPVCSVEDSHYKHREDVISLSDLLHTIQIMNKEMVVNRCSSPDYTRLMMVMEQTHHVLLFKEDTVPQAVRSLAQLILDLAISIISYMPELITVELLDCYKRLYETELKDVTIFSIVSSPRWFYLLYTSPNKQKCVPSYVLFMCLLLMENLITIDIFEKGCIKVLNSSNVYKELIKTIICDIIKYFNSNQQVTIKFSSDILTILQLNNNKHDLQTELSHLAIHPNMTQIMKGKI</sequence>
<name>V4CJA6_LOTGI</name>
<dbReference type="OrthoDB" id="20982at2759"/>
<dbReference type="InterPro" id="IPR040031">
    <property type="entry name" value="Codanin-1"/>
</dbReference>
<organism evidence="2 3">
    <name type="scientific">Lottia gigantea</name>
    <name type="common">Giant owl limpet</name>
    <dbReference type="NCBI Taxonomy" id="225164"/>
    <lineage>
        <taxon>Eukaryota</taxon>
        <taxon>Metazoa</taxon>
        <taxon>Spiralia</taxon>
        <taxon>Lophotrochozoa</taxon>
        <taxon>Mollusca</taxon>
        <taxon>Gastropoda</taxon>
        <taxon>Patellogastropoda</taxon>
        <taxon>Lottioidea</taxon>
        <taxon>Lottiidae</taxon>
        <taxon>Lottia</taxon>
    </lineage>
</organism>
<evidence type="ECO:0000313" key="3">
    <source>
        <dbReference type="Proteomes" id="UP000030746"/>
    </source>
</evidence>
<dbReference type="Proteomes" id="UP000030746">
    <property type="component" value="Unassembled WGS sequence"/>
</dbReference>
<dbReference type="KEGG" id="lgi:LOTGIDRAFT_238026"/>
<feature type="domain" description="Codanin-1 C-terminal" evidence="1">
    <location>
        <begin position="168"/>
        <end position="277"/>
    </location>
</feature>
<dbReference type="GeneID" id="20250635"/>